<feature type="transmembrane region" description="Helical" evidence="1">
    <location>
        <begin position="52"/>
        <end position="70"/>
    </location>
</feature>
<evidence type="ECO:0000313" key="3">
    <source>
        <dbReference type="Proteomes" id="UP000218554"/>
    </source>
</evidence>
<dbReference type="RefSeq" id="WP_003449234.1">
    <property type="nucleotide sequence ID" value="NZ_AJMR01000062.1"/>
</dbReference>
<evidence type="ECO:0000313" key="2">
    <source>
        <dbReference type="EMBL" id="BAU71847.1"/>
    </source>
</evidence>
<reference evidence="3" key="1">
    <citation type="submission" date="2015-05" db="EMBL/GenBank/DDBJ databases">
        <title>Draft genome sequencing of a biphenyl-degrading bacterium, Pseudomonas balearica KF707 (=NBRC110670).</title>
        <authorList>
            <person name="Kimura N."/>
            <person name="Hirose J."/>
            <person name="Watanabe T."/>
            <person name="Suenaga H."/>
            <person name="Fujihara H."/>
            <person name="Noguchi M."/>
            <person name="Hashimoto M."/>
            <person name="Shimodaira J."/>
            <person name="Tsuchikane K."/>
            <person name="Hosoyama A."/>
            <person name="Yamazoe A."/>
            <person name="Fujita N."/>
            <person name="Furukawa K."/>
        </authorList>
    </citation>
    <scope>NUCLEOTIDE SEQUENCE [LARGE SCALE GENOMIC DNA]</scope>
    <source>
        <strain evidence="3">DSM 10086 / NBRC 110670 / KF707</strain>
    </source>
</reference>
<keyword evidence="3" id="KW-1185">Reference proteome</keyword>
<proteinExistence type="predicted"/>
<keyword evidence="1" id="KW-1133">Transmembrane helix</keyword>
<name>A0AAD1FDC8_METFU</name>
<keyword evidence="1" id="KW-0812">Transmembrane</keyword>
<sequence>MKRPPHYPDYVEPSAPQWRRWWLALLLLWGVQLGLTWALWPEGRPRQEQWPLGVIVPLAWLLALALRLLVWQVGLINRDAHRSTLEAALRGWWCRRGATLPVEHALLLGPAGDSSWQYQGLMAATPVPKPVVLPGSGELALRCQVSLRQAEDRHAALGQHLARQLLALPEREARWSGWRGLAWVGDAAGEVSFAATLVAAGAQLPETRWRLRTLDDLDTLIDEFPRICPEEADGLLCAGVVSLAQAEEGAVPGEAGFAWVIGHRGQLQLHRGEYLLTDEESAAELCAQMQRYGRLDKAPAHCLALDAASHRAFIEGGWQAGEHQLSAHWGALGPLAPFVGMSLALLQVKESRQPCGWLCAQGEQGMAMGVAVHGNG</sequence>
<dbReference type="AlphaFoldDB" id="A0AAD1FDC8"/>
<reference evidence="2 3" key="2">
    <citation type="journal article" date="2017" name="Int. J. Syst. Evol. Microbiol.">
        <title>Pseudomonas furukawaii sp. nov., a polychlorinated biphenyl-degrading bacterium isolated from biphenyl-contaminated soil in Japan.</title>
        <authorList>
            <person name="Kimura N."/>
            <person name="Watanabe T."/>
            <person name="Suenaga H."/>
            <person name="Fujihara H."/>
            <person name="Futagami T."/>
            <person name="Goto M."/>
            <person name="Hanada S."/>
            <person name="Hirose J."/>
        </authorList>
    </citation>
    <scope>NUCLEOTIDE SEQUENCE [LARGE SCALE GENOMIC DNA]</scope>
    <source>
        <strain evidence="3">DSM 10086 / NBRC 110670 / KF707</strain>
    </source>
</reference>
<dbReference type="Proteomes" id="UP000218554">
    <property type="component" value="Chromosome"/>
</dbReference>
<dbReference type="KEGG" id="pfuw:KF707C_1590"/>
<gene>
    <name evidence="2" type="ORF">KF707C_1590</name>
</gene>
<evidence type="ECO:0000256" key="1">
    <source>
        <dbReference type="SAM" id="Phobius"/>
    </source>
</evidence>
<protein>
    <submittedName>
        <fullName evidence="2">Uncharacterized protein</fullName>
    </submittedName>
</protein>
<dbReference type="EMBL" id="AP014862">
    <property type="protein sequence ID" value="BAU71847.1"/>
    <property type="molecule type" value="Genomic_DNA"/>
</dbReference>
<organism evidence="2 3">
    <name type="scientific">Metapseudomonas furukawaii</name>
    <name type="common">Pseudomonas furukawaii</name>
    <dbReference type="NCBI Taxonomy" id="1149133"/>
    <lineage>
        <taxon>Bacteria</taxon>
        <taxon>Pseudomonadati</taxon>
        <taxon>Pseudomonadota</taxon>
        <taxon>Gammaproteobacteria</taxon>
        <taxon>Pseudomonadales</taxon>
        <taxon>Pseudomonadaceae</taxon>
        <taxon>Metapseudomonas</taxon>
    </lineage>
</organism>
<accession>A0AAD1FDC8</accession>
<keyword evidence="1" id="KW-0472">Membrane</keyword>
<feature type="transmembrane region" description="Helical" evidence="1">
    <location>
        <begin position="21"/>
        <end position="40"/>
    </location>
</feature>